<dbReference type="EMBL" id="VOLR01000016">
    <property type="protein sequence ID" value="TWX58307.1"/>
    <property type="molecule type" value="Genomic_DNA"/>
</dbReference>
<evidence type="ECO:0000313" key="6">
    <source>
        <dbReference type="Proteomes" id="UP000321525"/>
    </source>
</evidence>
<reference evidence="5 7" key="1">
    <citation type="submission" date="2019-07" db="EMBL/GenBank/DDBJ databases">
        <title>Genomes of sea-ice associated Colwellia species.</title>
        <authorList>
            <person name="Bowman J.P."/>
        </authorList>
    </citation>
    <scope>NUCLEOTIDE SEQUENCE [LARGE SCALE GENOMIC DNA]</scope>
    <source>
        <strain evidence="4 6">ACAM 607</strain>
        <strain evidence="5 7">IC036</strain>
    </source>
</reference>
<name>A0A5C6QI89_9GAMM</name>
<dbReference type="Gene3D" id="3.30.465.10">
    <property type="match status" value="1"/>
</dbReference>
<keyword evidence="1" id="KW-0285">Flavoprotein</keyword>
<dbReference type="InterPro" id="IPR006094">
    <property type="entry name" value="Oxid_FAD_bind_N"/>
</dbReference>
<dbReference type="GO" id="GO:1903457">
    <property type="term" value="P:lactate catabolic process"/>
    <property type="evidence" value="ECO:0007669"/>
    <property type="project" value="TreeGrafter"/>
</dbReference>
<evidence type="ECO:0000313" key="4">
    <source>
        <dbReference type="EMBL" id="TWX58307.1"/>
    </source>
</evidence>
<dbReference type="InterPro" id="IPR016167">
    <property type="entry name" value="FAD-bd_PCMH_sub1"/>
</dbReference>
<dbReference type="InterPro" id="IPR016164">
    <property type="entry name" value="FAD-linked_Oxase-like_C"/>
</dbReference>
<dbReference type="InterPro" id="IPR016170">
    <property type="entry name" value="Cytok_DH_C_sf"/>
</dbReference>
<dbReference type="SUPFAM" id="SSF56176">
    <property type="entry name" value="FAD-binding/transporter-associated domain-like"/>
    <property type="match status" value="1"/>
</dbReference>
<dbReference type="GO" id="GO:0008720">
    <property type="term" value="F:D-lactate dehydrogenase (NAD+) activity"/>
    <property type="evidence" value="ECO:0007669"/>
    <property type="project" value="TreeGrafter"/>
</dbReference>
<organism evidence="5 7">
    <name type="scientific">Colwellia hornerae</name>
    <dbReference type="NCBI Taxonomy" id="89402"/>
    <lineage>
        <taxon>Bacteria</taxon>
        <taxon>Pseudomonadati</taxon>
        <taxon>Pseudomonadota</taxon>
        <taxon>Gammaproteobacteria</taxon>
        <taxon>Alteromonadales</taxon>
        <taxon>Colwelliaceae</taxon>
        <taxon>Colwellia</taxon>
    </lineage>
</organism>
<dbReference type="SUPFAM" id="SSF55103">
    <property type="entry name" value="FAD-linked oxidases, C-terminal domain"/>
    <property type="match status" value="1"/>
</dbReference>
<dbReference type="InterPro" id="IPR036318">
    <property type="entry name" value="FAD-bd_PCMH-like_sf"/>
</dbReference>
<dbReference type="GO" id="GO:0071949">
    <property type="term" value="F:FAD binding"/>
    <property type="evidence" value="ECO:0007669"/>
    <property type="project" value="InterPro"/>
</dbReference>
<dbReference type="GO" id="GO:0004458">
    <property type="term" value="F:D-lactate dehydrogenase (cytochrome) activity"/>
    <property type="evidence" value="ECO:0007669"/>
    <property type="project" value="TreeGrafter"/>
</dbReference>
<dbReference type="EMBL" id="VOLQ01000010">
    <property type="protein sequence ID" value="TWX68348.1"/>
    <property type="molecule type" value="Genomic_DNA"/>
</dbReference>
<dbReference type="InterPro" id="IPR016169">
    <property type="entry name" value="FAD-bd_PCMH_sub2"/>
</dbReference>
<dbReference type="Gene3D" id="3.30.43.10">
    <property type="entry name" value="Uridine Diphospho-n-acetylenolpyruvylglucosamine Reductase, domain 2"/>
    <property type="match status" value="1"/>
</dbReference>
<evidence type="ECO:0000256" key="2">
    <source>
        <dbReference type="ARBA" id="ARBA00022827"/>
    </source>
</evidence>
<protein>
    <submittedName>
        <fullName evidence="5">FAD-binding oxidoreductase</fullName>
    </submittedName>
</protein>
<comment type="caution">
    <text evidence="5">The sequence shown here is derived from an EMBL/GenBank/DDBJ whole genome shotgun (WGS) entry which is preliminary data.</text>
</comment>
<evidence type="ECO:0000256" key="1">
    <source>
        <dbReference type="ARBA" id="ARBA00022630"/>
    </source>
</evidence>
<dbReference type="Gene3D" id="3.40.462.10">
    <property type="entry name" value="FAD-linked oxidases, C-terminal domain"/>
    <property type="match status" value="1"/>
</dbReference>
<dbReference type="Proteomes" id="UP000321525">
    <property type="component" value="Unassembled WGS sequence"/>
</dbReference>
<dbReference type="RefSeq" id="WP_146799821.1">
    <property type="nucleotide sequence ID" value="NZ_VOLP01000015.1"/>
</dbReference>
<dbReference type="Proteomes" id="UP000321917">
    <property type="component" value="Unassembled WGS sequence"/>
</dbReference>
<dbReference type="PANTHER" id="PTHR11748">
    <property type="entry name" value="D-LACTATE DEHYDROGENASE"/>
    <property type="match status" value="1"/>
</dbReference>
<dbReference type="AlphaFoldDB" id="A0A5C6QI89"/>
<accession>A0A5C6QI89</accession>
<keyword evidence="6" id="KW-1185">Reference proteome</keyword>
<dbReference type="PROSITE" id="PS51387">
    <property type="entry name" value="FAD_PCMH"/>
    <property type="match status" value="1"/>
</dbReference>
<evidence type="ECO:0000313" key="5">
    <source>
        <dbReference type="EMBL" id="TWX68348.1"/>
    </source>
</evidence>
<proteinExistence type="predicted"/>
<sequence>MDTLFEKLKNILSPNAIILSTPEQTAPYLRGTEGINRDITAVVKVALIEDIPAILKLANSSAIENQNQFSVHPICSGRNWGYGTGLPPTDILPVVIIDLSMLKRICLIPELDLVTIEPGVTQQDLYDYLQKNNANYMVPTTGAGPDCAILSNAIERGYGITPNTQHFDAVTSLKGYWASGELFQSAISDLDKSTNPDGTSRDLVDKTFKYSPGPYIDGLFTQSSLGIVTEITIRLAQKRAAFKSFFIKVYNDDLLTDIVPLIQTALRNYEGIVGSINLMDKRRILSMFAENPNGTDQHQVMSLKQIDNIAKQQDTPCWTIVGTIYGTTAVVNVVAKEIKNLFKQIKCKFIFSDSSIIKLGNLAVNNTPRFLFNLSPKLVGVKKQLDSFNLGEEIMLGKPNRVALKLAYWRNPNLPSFNNEPDHVFSIAKDKCGLLWYAPLIPMIPSEMKRYVNFIRKTCPKYNIEPFITFTNLRHDCIDSTIPIVFDSSNPTAVKDAQDCLKELVLEGMNQGWVPYRLNIDQQQWLLDKDKSFWKAVQLLKNSFDPNNILSPGRYNPK</sequence>
<feature type="domain" description="FAD-binding PCMH-type" evidence="3">
    <location>
        <begin position="35"/>
        <end position="238"/>
    </location>
</feature>
<evidence type="ECO:0000313" key="7">
    <source>
        <dbReference type="Proteomes" id="UP000321917"/>
    </source>
</evidence>
<dbReference type="Pfam" id="PF01565">
    <property type="entry name" value="FAD_binding_4"/>
    <property type="match status" value="1"/>
</dbReference>
<gene>
    <name evidence="4" type="ORF">ESZ26_12475</name>
    <name evidence="5" type="ORF">ESZ27_06980</name>
</gene>
<keyword evidence="2" id="KW-0274">FAD</keyword>
<evidence type="ECO:0000259" key="3">
    <source>
        <dbReference type="PROSITE" id="PS51387"/>
    </source>
</evidence>
<dbReference type="OrthoDB" id="9811557at2"/>
<dbReference type="PANTHER" id="PTHR11748:SF114">
    <property type="entry name" value="ARYL-ALCOHOL OXIDASE VANILLYL-ALCOHOL OXIDASE (AFU_ORTHOLOGUE AFUA_3G09500)-RELATED"/>
    <property type="match status" value="1"/>
</dbReference>
<dbReference type="InterPro" id="IPR016166">
    <property type="entry name" value="FAD-bd_PCMH"/>
</dbReference>